<keyword evidence="3" id="KW-1185">Reference proteome</keyword>
<evidence type="ECO:0000256" key="1">
    <source>
        <dbReference type="SAM" id="MobiDB-lite"/>
    </source>
</evidence>
<dbReference type="Proteomes" id="UP000694387">
    <property type="component" value="Chromosome 2"/>
</dbReference>
<feature type="region of interest" description="Disordered" evidence="1">
    <location>
        <begin position="84"/>
        <end position="165"/>
    </location>
</feature>
<protein>
    <submittedName>
        <fullName evidence="2">Uncharacterized protein</fullName>
    </submittedName>
</protein>
<feature type="compositionally biased region" description="Low complexity" evidence="1">
    <location>
        <begin position="118"/>
        <end position="165"/>
    </location>
</feature>
<evidence type="ECO:0000313" key="3">
    <source>
        <dbReference type="Proteomes" id="UP000694387"/>
    </source>
</evidence>
<reference evidence="2" key="2">
    <citation type="submission" date="2025-08" db="UniProtKB">
        <authorList>
            <consortium name="Ensembl"/>
        </authorList>
    </citation>
    <scope>IDENTIFICATION</scope>
</reference>
<accession>A0A9L0K7L0</accession>
<gene>
    <name evidence="2" type="primary">C2H15orf61</name>
</gene>
<reference evidence="2 3" key="1">
    <citation type="journal article" date="2020" name="Nat. Commun.">
        <title>Donkey genomes provide new insights into domestication and selection for coat color.</title>
        <authorList>
            <person name="Wang"/>
            <person name="C."/>
            <person name="Li"/>
            <person name="H."/>
            <person name="Guo"/>
            <person name="Y."/>
            <person name="Huang"/>
            <person name="J."/>
            <person name="Sun"/>
            <person name="Y."/>
            <person name="Min"/>
            <person name="J."/>
            <person name="Wang"/>
            <person name="J."/>
            <person name="Fang"/>
            <person name="X."/>
            <person name="Zhao"/>
            <person name="Z."/>
            <person name="Wang"/>
            <person name="S."/>
            <person name="Zhang"/>
            <person name="Y."/>
            <person name="Liu"/>
            <person name="Q."/>
            <person name="Jiang"/>
            <person name="Q."/>
            <person name="Wang"/>
            <person name="X."/>
            <person name="Guo"/>
            <person name="Y."/>
            <person name="Yang"/>
            <person name="C."/>
            <person name="Wang"/>
            <person name="Y."/>
            <person name="Tian"/>
            <person name="F."/>
            <person name="Zhuang"/>
            <person name="G."/>
            <person name="Fan"/>
            <person name="Y."/>
            <person name="Gao"/>
            <person name="Q."/>
            <person name="Li"/>
            <person name="Y."/>
            <person name="Ju"/>
            <person name="Z."/>
            <person name="Li"/>
            <person name="J."/>
            <person name="Li"/>
            <person name="R."/>
            <person name="Hou"/>
            <person name="M."/>
            <person name="Yang"/>
            <person name="G."/>
            <person name="Liu"/>
            <person name="G."/>
            <person name="Liu"/>
            <person name="W."/>
            <person name="Guo"/>
            <person name="J."/>
            <person name="Pan"/>
            <person name="S."/>
            <person name="Fan"/>
            <person name="G."/>
            <person name="Zhang"/>
            <person name="W."/>
            <person name="Zhang"/>
            <person name="R."/>
            <person name="Yu"/>
            <person name="J."/>
            <person name="Zhang"/>
            <person name="X."/>
            <person name="Yin"/>
            <person name="Q."/>
            <person name="Ji"/>
            <person name="C."/>
            <person name="Jin"/>
            <person name="Y."/>
            <person name="Yue"/>
            <person name="G."/>
            <person name="Liu"/>
            <person name="M."/>
            <person name="Xu"/>
            <person name="J."/>
            <person name="Liu"/>
            <person name="S."/>
            <person name="Jordana"/>
            <person name="J."/>
            <person name="Noce"/>
            <person name="A."/>
            <person name="Amills"/>
            <person name="M."/>
            <person name="Wu"/>
            <person name="D.D."/>
            <person name="Li"/>
            <person name="S."/>
            <person name="Zhou"/>
            <person name="X. and Zhong"/>
            <person name="J."/>
        </authorList>
    </citation>
    <scope>NUCLEOTIDE SEQUENCE [LARGE SCALE GENOMIC DNA]</scope>
</reference>
<dbReference type="PANTHER" id="PTHR34651">
    <property type="entry name" value="SIMILAR TO ENSANGP00000021391"/>
    <property type="match status" value="1"/>
</dbReference>
<organism evidence="2 3">
    <name type="scientific">Equus asinus</name>
    <name type="common">Donkey</name>
    <name type="synonym">Equus africanus asinus</name>
    <dbReference type="NCBI Taxonomy" id="9793"/>
    <lineage>
        <taxon>Eukaryota</taxon>
        <taxon>Metazoa</taxon>
        <taxon>Chordata</taxon>
        <taxon>Craniata</taxon>
        <taxon>Vertebrata</taxon>
        <taxon>Euteleostomi</taxon>
        <taxon>Mammalia</taxon>
        <taxon>Eutheria</taxon>
        <taxon>Laurasiatheria</taxon>
        <taxon>Perissodactyla</taxon>
        <taxon>Equidae</taxon>
        <taxon>Equus</taxon>
    </lineage>
</organism>
<feature type="compositionally biased region" description="Pro residues" evidence="1">
    <location>
        <begin position="92"/>
        <end position="103"/>
    </location>
</feature>
<dbReference type="AlphaFoldDB" id="A0A9L0K7L0"/>
<sequence>KCSSTLRGDANLGTLRTPSQAFLQHHQPRISLEPTAWRRDLGLSSATHEGGYLIALNLNFPHTQTDKISRSHLPAQPRVINDYERSRNDLPTFPPLSPLPAPRPLRGTSVRTRRRAPGARAPARRPLGVPAARPGGAGTRARSGGPAPCGARPTAAEGRGEAARPAMEALRRAHEAALRLLLCRPWASGAASRPKPRASEVLTLHLLQRRLPHWTSFCVPYSAVRNDQFGLSHFNWSVQGANYHVLRTGCFPFIKYHCSKAPWQDLARQDRFFTALKVVNLGEWPGPVKHVPPPPAPLFAKHADVLAPRPRPRPRYSNFIIWTWLLVVC</sequence>
<dbReference type="InterPro" id="IPR029245">
    <property type="entry name" value="DUF4528"/>
</dbReference>
<dbReference type="PANTHER" id="PTHR34651:SF1">
    <property type="entry name" value="SIMILAR TO ENSANGP00000021391"/>
    <property type="match status" value="1"/>
</dbReference>
<reference evidence="2" key="3">
    <citation type="submission" date="2025-09" db="UniProtKB">
        <authorList>
            <consortium name="Ensembl"/>
        </authorList>
    </citation>
    <scope>IDENTIFICATION</scope>
</reference>
<proteinExistence type="predicted"/>
<name>A0A9L0K7L0_EQUAS</name>
<dbReference type="GeneTree" id="ENSGT00390000015942"/>
<dbReference type="Pfam" id="PF15031">
    <property type="entry name" value="DUF4528"/>
    <property type="match status" value="1"/>
</dbReference>
<dbReference type="Ensembl" id="ENSEAST00005049214.1">
    <property type="protein sequence ID" value="ENSEASP00005057315.1"/>
    <property type="gene ID" value="ENSEASG00005006297.2"/>
</dbReference>
<evidence type="ECO:0000313" key="2">
    <source>
        <dbReference type="Ensembl" id="ENSEASP00005057315.1"/>
    </source>
</evidence>